<keyword evidence="5" id="KW-1185">Reference proteome</keyword>
<dbReference type="EMBL" id="CP031310">
    <property type="protein sequence ID" value="QCC51609.1"/>
    <property type="molecule type" value="Genomic_DNA"/>
</dbReference>
<dbReference type="InterPro" id="IPR002822">
    <property type="entry name" value="Ni_insertion"/>
</dbReference>
<feature type="region of interest" description="Disordered" evidence="3">
    <location>
        <begin position="63"/>
        <end position="162"/>
    </location>
</feature>
<dbReference type="NCBIfam" id="TIGR00299">
    <property type="entry name" value="nickel pincer cofactor biosynthesis protein LarC"/>
    <property type="match status" value="1"/>
</dbReference>
<evidence type="ECO:0000256" key="2">
    <source>
        <dbReference type="HAMAP-Rule" id="MF_01074"/>
    </source>
</evidence>
<dbReference type="PANTHER" id="PTHR36566">
    <property type="entry name" value="NICKEL INSERTION PROTEIN-RELATED"/>
    <property type="match status" value="1"/>
</dbReference>
<evidence type="ECO:0000313" key="5">
    <source>
        <dbReference type="Proteomes" id="UP000296706"/>
    </source>
</evidence>
<dbReference type="Gene3D" id="3.20.170.20">
    <property type="entry name" value="Protein of unknown function DUF952"/>
    <property type="match status" value="1"/>
</dbReference>
<evidence type="ECO:0000313" key="4">
    <source>
        <dbReference type="EMBL" id="QCC51609.1"/>
    </source>
</evidence>
<dbReference type="Proteomes" id="UP000296706">
    <property type="component" value="Chromosome"/>
</dbReference>
<evidence type="ECO:0000256" key="3">
    <source>
        <dbReference type="SAM" id="MobiDB-lite"/>
    </source>
</evidence>
<dbReference type="Gene3D" id="3.30.70.1380">
    <property type="entry name" value="Transcriptional regulatory protein pf0864 domain like"/>
    <property type="match status" value="1"/>
</dbReference>
<feature type="compositionally biased region" description="Basic and acidic residues" evidence="3">
    <location>
        <begin position="66"/>
        <end position="160"/>
    </location>
</feature>
<gene>
    <name evidence="4" type="ORF">DV733_10325</name>
</gene>
<name>A0A4D6HC98_9EURY</name>
<dbReference type="GO" id="GO:0016151">
    <property type="term" value="F:nickel cation binding"/>
    <property type="evidence" value="ECO:0007669"/>
    <property type="project" value="UniProtKB-UniRule"/>
</dbReference>
<dbReference type="HAMAP" id="MF_01074">
    <property type="entry name" value="LarC"/>
    <property type="match status" value="1"/>
</dbReference>
<protein>
    <recommendedName>
        <fullName evidence="2">Putative nickel insertion protein</fullName>
    </recommendedName>
</protein>
<dbReference type="Pfam" id="PF01969">
    <property type="entry name" value="Ni_insertion"/>
    <property type="match status" value="1"/>
</dbReference>
<organism evidence="4 5">
    <name type="scientific">Halapricum salinum</name>
    <dbReference type="NCBI Taxonomy" id="1457250"/>
    <lineage>
        <taxon>Archaea</taxon>
        <taxon>Methanobacteriati</taxon>
        <taxon>Methanobacteriota</taxon>
        <taxon>Stenosarchaea group</taxon>
        <taxon>Halobacteria</taxon>
        <taxon>Halobacteriales</taxon>
        <taxon>Haloarculaceae</taxon>
        <taxon>Halapricum</taxon>
    </lineage>
</organism>
<dbReference type="AlphaFoldDB" id="A0A4D6HC98"/>
<dbReference type="SUPFAM" id="SSF56399">
    <property type="entry name" value="ADP-ribosylation"/>
    <property type="match status" value="1"/>
</dbReference>
<keyword evidence="2" id="KW-0456">Lyase</keyword>
<dbReference type="InterPro" id="IPR009297">
    <property type="entry name" value="DUF952"/>
</dbReference>
<keyword evidence="1 2" id="KW-0533">Nickel</keyword>
<accession>A0A4D6HC98</accession>
<reference evidence="4 5" key="1">
    <citation type="journal article" date="2019" name="Nat. Commun.">
        <title>A new type of DNA phosphorothioation-based antiviral system in archaea.</title>
        <authorList>
            <person name="Xiong L."/>
            <person name="Liu S."/>
            <person name="Chen S."/>
            <person name="Xiao Y."/>
            <person name="Zhu B."/>
            <person name="Gao Y."/>
            <person name="Zhang Y."/>
            <person name="Chen B."/>
            <person name="Luo J."/>
            <person name="Deng Z."/>
            <person name="Chen X."/>
            <person name="Wang L."/>
            <person name="Chen S."/>
        </authorList>
    </citation>
    <scope>NUCLEOTIDE SEQUENCE [LARGE SCALE GENOMIC DNA]</scope>
    <source>
        <strain evidence="4 5">CBA1105</strain>
    </source>
</reference>
<proteinExistence type="inferred from homology"/>
<comment type="similarity">
    <text evidence="2">Belongs to the LarC family.</text>
</comment>
<dbReference type="KEGG" id="hsn:DV733_10325"/>
<sequence length="601" mass="64986">MHTLAFDGRTGASGDMLLGALLAAGADPDVLSPVEDALDVSYDILQVTKTGISATAVDVLLDGDDDHSHAEDHDHADHSHDHSHAEDHHHADHSHDHSHTEDHHHADHSHDHSHTEDHHHADHSHDHSHAEDHHHADHSHDHSHAEDHDHQHTHHAEGHGPHRTYPEVVEIVEGMGLPADVESDALAIFEILGEAEAAVHGTDLESTHFHEVGADDAIADVVGAALLLDDLDVERVVTTPVSTGGGTVEMSHGTYPVPAPAVTEIVERADWSIRGGPVDRELLTPTGAAILAHVAEGVDSLPSIRVETSGYGAGTIDLDGIPNVLRALVGETDGLLRKEPITVLETNLDDATPETLGGLQETLLEAGARDVSILPATMKKSRPGHLLKVIVRPEDADRVARKLAAETGTLGVREHGAGHRWVAERSIVTATLLEDGQRRAVDVKLGADSEGSIFDVSAEFDDALDVARDLDLPVRDVVERAEAAVRDGRADRLVHVCEAARWAEFEDSETYTHPSLDAEGVVHCATPEQILAVAQYNHADDEEPRLLVIDPERVDSEIRYEEQPDGRSYAHVYGPLNTGAIVDVLDFPREDGRFVLPEKLS</sequence>
<dbReference type="GO" id="GO:0016829">
    <property type="term" value="F:lyase activity"/>
    <property type="evidence" value="ECO:0007669"/>
    <property type="project" value="UniProtKB-UniRule"/>
</dbReference>
<evidence type="ECO:0000256" key="1">
    <source>
        <dbReference type="ARBA" id="ARBA00022596"/>
    </source>
</evidence>
<dbReference type="PANTHER" id="PTHR36566:SF1">
    <property type="entry name" value="PYRIDINIUM-3,5-BISTHIOCARBOXYLIC ACID MONONUCLEOTIDE NICKEL INSERTION PROTEIN"/>
    <property type="match status" value="1"/>
</dbReference>
<dbReference type="STRING" id="1457250.GCA_000755225_00834"/>
<dbReference type="Pfam" id="PF06108">
    <property type="entry name" value="DUF952"/>
    <property type="match status" value="1"/>
</dbReference>